<name>A0A0A9BLB4_ARUDO</name>
<organism evidence="1">
    <name type="scientific">Arundo donax</name>
    <name type="common">Giant reed</name>
    <name type="synonym">Donax arundinaceus</name>
    <dbReference type="NCBI Taxonomy" id="35708"/>
    <lineage>
        <taxon>Eukaryota</taxon>
        <taxon>Viridiplantae</taxon>
        <taxon>Streptophyta</taxon>
        <taxon>Embryophyta</taxon>
        <taxon>Tracheophyta</taxon>
        <taxon>Spermatophyta</taxon>
        <taxon>Magnoliopsida</taxon>
        <taxon>Liliopsida</taxon>
        <taxon>Poales</taxon>
        <taxon>Poaceae</taxon>
        <taxon>PACMAD clade</taxon>
        <taxon>Arundinoideae</taxon>
        <taxon>Arundineae</taxon>
        <taxon>Arundo</taxon>
    </lineage>
</organism>
<sequence length="19" mass="2095">MSRLAAPHVFRSLVYCSSA</sequence>
<dbReference type="EMBL" id="GBRH01233131">
    <property type="protein sequence ID" value="JAD64764.1"/>
    <property type="molecule type" value="Transcribed_RNA"/>
</dbReference>
<evidence type="ECO:0000313" key="1">
    <source>
        <dbReference type="EMBL" id="JAD64764.1"/>
    </source>
</evidence>
<protein>
    <submittedName>
        <fullName evidence="1">Uncharacterized protein</fullName>
    </submittedName>
</protein>
<accession>A0A0A9BLB4</accession>
<dbReference type="AlphaFoldDB" id="A0A0A9BLB4"/>
<reference evidence="1" key="1">
    <citation type="submission" date="2014-09" db="EMBL/GenBank/DDBJ databases">
        <authorList>
            <person name="Magalhaes I.L.F."/>
            <person name="Oliveira U."/>
            <person name="Santos F.R."/>
            <person name="Vidigal T.H.D.A."/>
            <person name="Brescovit A.D."/>
            <person name="Santos A.J."/>
        </authorList>
    </citation>
    <scope>NUCLEOTIDE SEQUENCE</scope>
    <source>
        <tissue evidence="1">Shoot tissue taken approximately 20 cm above the soil surface</tissue>
    </source>
</reference>
<reference evidence="1" key="2">
    <citation type="journal article" date="2015" name="Data Brief">
        <title>Shoot transcriptome of the giant reed, Arundo donax.</title>
        <authorList>
            <person name="Barrero R.A."/>
            <person name="Guerrero F.D."/>
            <person name="Moolhuijzen P."/>
            <person name="Goolsby J.A."/>
            <person name="Tidwell J."/>
            <person name="Bellgard S.E."/>
            <person name="Bellgard M.I."/>
        </authorList>
    </citation>
    <scope>NUCLEOTIDE SEQUENCE</scope>
    <source>
        <tissue evidence="1">Shoot tissue taken approximately 20 cm above the soil surface</tissue>
    </source>
</reference>
<proteinExistence type="predicted"/>